<dbReference type="Proteomes" id="UP001607303">
    <property type="component" value="Unassembled WGS sequence"/>
</dbReference>
<protein>
    <submittedName>
        <fullName evidence="1">Uncharacterized protein</fullName>
    </submittedName>
</protein>
<name>A0ABD2CI96_VESMC</name>
<sequence length="128" mass="14941">MEYTTGSEYRMIVDAGFSDIPIKITSPKILMPLYSRNSEQMSQWTQFDSMSHFRATRSEKRSGLNGSKANQYISKIANDKILTNNWKNELRLRLKVSPVTFVTFLNSGKHHPISFRNNFHVNEKRRKV</sequence>
<keyword evidence="2" id="KW-1185">Reference proteome</keyword>
<dbReference type="AlphaFoldDB" id="A0ABD2CI96"/>
<dbReference type="EMBL" id="JAYRBN010000050">
    <property type="protein sequence ID" value="KAL2744782.1"/>
    <property type="molecule type" value="Genomic_DNA"/>
</dbReference>
<organism evidence="1 2">
    <name type="scientific">Vespula maculifrons</name>
    <name type="common">Eastern yellow jacket</name>
    <name type="synonym">Wasp</name>
    <dbReference type="NCBI Taxonomy" id="7453"/>
    <lineage>
        <taxon>Eukaryota</taxon>
        <taxon>Metazoa</taxon>
        <taxon>Ecdysozoa</taxon>
        <taxon>Arthropoda</taxon>
        <taxon>Hexapoda</taxon>
        <taxon>Insecta</taxon>
        <taxon>Pterygota</taxon>
        <taxon>Neoptera</taxon>
        <taxon>Endopterygota</taxon>
        <taxon>Hymenoptera</taxon>
        <taxon>Apocrita</taxon>
        <taxon>Aculeata</taxon>
        <taxon>Vespoidea</taxon>
        <taxon>Vespidae</taxon>
        <taxon>Vespinae</taxon>
        <taxon>Vespula</taxon>
    </lineage>
</organism>
<evidence type="ECO:0000313" key="1">
    <source>
        <dbReference type="EMBL" id="KAL2744782.1"/>
    </source>
</evidence>
<proteinExistence type="predicted"/>
<gene>
    <name evidence="1" type="ORF">V1477_007324</name>
</gene>
<accession>A0ABD2CI96</accession>
<reference evidence="1 2" key="1">
    <citation type="journal article" date="2024" name="Ann. Entomol. Soc. Am.">
        <title>Genomic analyses of the southern and eastern yellowjacket wasps (Hymenoptera: Vespidae) reveal evolutionary signatures of social life.</title>
        <authorList>
            <person name="Catto M.A."/>
            <person name="Caine P.B."/>
            <person name="Orr S.E."/>
            <person name="Hunt B.G."/>
            <person name="Goodisman M.A.D."/>
        </authorList>
    </citation>
    <scope>NUCLEOTIDE SEQUENCE [LARGE SCALE GENOMIC DNA]</scope>
    <source>
        <strain evidence="1">232</strain>
        <tissue evidence="1">Head and thorax</tissue>
    </source>
</reference>
<evidence type="ECO:0000313" key="2">
    <source>
        <dbReference type="Proteomes" id="UP001607303"/>
    </source>
</evidence>
<comment type="caution">
    <text evidence="1">The sequence shown here is derived from an EMBL/GenBank/DDBJ whole genome shotgun (WGS) entry which is preliminary data.</text>
</comment>